<comment type="caution">
    <text evidence="2">The sequence shown here is derived from an EMBL/GenBank/DDBJ whole genome shotgun (WGS) entry which is preliminary data.</text>
</comment>
<protein>
    <submittedName>
        <fullName evidence="2">Uncharacterized protein</fullName>
    </submittedName>
</protein>
<reference evidence="2 3" key="1">
    <citation type="submission" date="2014-06" db="EMBL/GenBank/DDBJ databases">
        <authorList>
            <person name="Ngugi D.K."/>
            <person name="Blom J."/>
            <person name="Alam I."/>
            <person name="Rashid M."/>
            <person name="Ba Alawi W."/>
            <person name="Zhang G."/>
            <person name="Hikmawan T."/>
            <person name="Guan Y."/>
            <person name="Antunes A."/>
            <person name="Siam R."/>
            <person name="ElDorry H."/>
            <person name="Bajic V."/>
            <person name="Stingl U."/>
        </authorList>
    </citation>
    <scope>NUCLEOTIDE SEQUENCE [LARGE SCALE GENOMIC DNA]</scope>
    <source>
        <strain evidence="2">SCGC AAA799-N04</strain>
    </source>
</reference>
<sequence length="36" mass="4387">MMKNDKKIWKLDYFESLPQQDPDEQNEVNEINEEST</sequence>
<evidence type="ECO:0000313" key="3">
    <source>
        <dbReference type="Proteomes" id="UP000028059"/>
    </source>
</evidence>
<dbReference type="AlphaFoldDB" id="A0A081RQG5"/>
<feature type="region of interest" description="Disordered" evidence="1">
    <location>
        <begin position="17"/>
        <end position="36"/>
    </location>
</feature>
<feature type="compositionally biased region" description="Acidic residues" evidence="1">
    <location>
        <begin position="21"/>
        <end position="36"/>
    </location>
</feature>
<dbReference type="EMBL" id="JOKN01000001">
    <property type="protein sequence ID" value="KEQ57438.1"/>
    <property type="molecule type" value="Genomic_DNA"/>
</dbReference>
<name>A0A081RQG5_9ARCH</name>
<gene>
    <name evidence="2" type="ORF">AAA799N04_00130</name>
</gene>
<organism evidence="2 3">
    <name type="scientific">Marine Group I thaumarchaeote SCGC AAA799-N04</name>
    <dbReference type="NCBI Taxonomy" id="1502293"/>
    <lineage>
        <taxon>Archaea</taxon>
        <taxon>Nitrososphaerota</taxon>
        <taxon>Marine Group I</taxon>
    </lineage>
</organism>
<dbReference type="Proteomes" id="UP000028059">
    <property type="component" value="Unassembled WGS sequence"/>
</dbReference>
<proteinExistence type="predicted"/>
<evidence type="ECO:0000256" key="1">
    <source>
        <dbReference type="SAM" id="MobiDB-lite"/>
    </source>
</evidence>
<keyword evidence="3" id="KW-1185">Reference proteome</keyword>
<evidence type="ECO:0000313" key="2">
    <source>
        <dbReference type="EMBL" id="KEQ57438.1"/>
    </source>
</evidence>
<accession>A0A081RQG5</accession>